<dbReference type="FunCoup" id="G0P3S5">
    <property type="interactions" value="1083"/>
</dbReference>
<dbReference type="Gene3D" id="3.30.565.10">
    <property type="entry name" value="Histidine kinase-like ATPase, C-terminal domain"/>
    <property type="match status" value="1"/>
</dbReference>
<reference evidence="7" key="1">
    <citation type="submission" date="2011-07" db="EMBL/GenBank/DDBJ databases">
        <authorList>
            <consortium name="Caenorhabditis brenneri Sequencing and Analysis Consortium"/>
            <person name="Wilson R.K."/>
        </authorList>
    </citation>
    <scope>NUCLEOTIDE SEQUENCE [LARGE SCALE GENOMIC DNA]</scope>
    <source>
        <strain evidence="7">PB2801</strain>
    </source>
</reference>
<dbReference type="EMBL" id="GL380051">
    <property type="protein sequence ID" value="EGT44320.1"/>
    <property type="molecule type" value="Genomic_DNA"/>
</dbReference>
<dbReference type="AlphaFoldDB" id="G0P3S5"/>
<dbReference type="GO" id="GO:0046872">
    <property type="term" value="F:metal ion binding"/>
    <property type="evidence" value="ECO:0007669"/>
    <property type="project" value="UniProtKB-KW"/>
</dbReference>
<protein>
    <recommendedName>
        <fullName evidence="8">Morc S5 domain-containing protein</fullName>
    </recommendedName>
</protein>
<feature type="compositionally biased region" description="Polar residues" evidence="5">
    <location>
        <begin position="594"/>
        <end position="612"/>
    </location>
</feature>
<name>G0P3S5_CAEBE</name>
<dbReference type="STRING" id="135651.G0P3S5"/>
<feature type="compositionally biased region" description="Acidic residues" evidence="5">
    <location>
        <begin position="675"/>
        <end position="693"/>
    </location>
</feature>
<feature type="compositionally biased region" description="Acidic residues" evidence="5">
    <location>
        <begin position="721"/>
        <end position="731"/>
    </location>
</feature>
<dbReference type="Proteomes" id="UP000008068">
    <property type="component" value="Unassembled WGS sequence"/>
</dbReference>
<keyword evidence="7" id="KW-1185">Reference proteome</keyword>
<evidence type="ECO:0000313" key="6">
    <source>
        <dbReference type="EMBL" id="EGT44320.1"/>
    </source>
</evidence>
<keyword evidence="2" id="KW-0479">Metal-binding</keyword>
<keyword evidence="3" id="KW-0175">Coiled coil</keyword>
<accession>G0P3S5</accession>
<dbReference type="HOGENOM" id="CLU_337149_0_0_1"/>
<feature type="region of interest" description="Disordered" evidence="5">
    <location>
        <begin position="644"/>
        <end position="752"/>
    </location>
</feature>
<feature type="region of interest" description="Disordered" evidence="5">
    <location>
        <begin position="589"/>
        <end position="612"/>
    </location>
</feature>
<dbReference type="Pfam" id="PF13589">
    <property type="entry name" value="HATPase_c_3"/>
    <property type="match status" value="1"/>
</dbReference>
<evidence type="ECO:0000256" key="3">
    <source>
        <dbReference type="ARBA" id="ARBA00023054"/>
    </source>
</evidence>
<comment type="subcellular location">
    <subcellularLocation>
        <location evidence="1">Nucleus</location>
    </subcellularLocation>
</comment>
<gene>
    <name evidence="6" type="ORF">CAEBREN_06410</name>
</gene>
<dbReference type="PANTHER" id="PTHR23337:SF3">
    <property type="entry name" value="MORC FAMILY CW-TYPE ZINC FINGER 2"/>
    <property type="match status" value="1"/>
</dbReference>
<organism evidence="7">
    <name type="scientific">Caenorhabditis brenneri</name>
    <name type="common">Nematode worm</name>
    <dbReference type="NCBI Taxonomy" id="135651"/>
    <lineage>
        <taxon>Eukaryota</taxon>
        <taxon>Metazoa</taxon>
        <taxon>Ecdysozoa</taxon>
        <taxon>Nematoda</taxon>
        <taxon>Chromadorea</taxon>
        <taxon>Rhabditida</taxon>
        <taxon>Rhabditina</taxon>
        <taxon>Rhabditomorpha</taxon>
        <taxon>Rhabditoidea</taxon>
        <taxon>Rhabditidae</taxon>
        <taxon>Peloderinae</taxon>
        <taxon>Caenorhabditis</taxon>
    </lineage>
</organism>
<evidence type="ECO:0000256" key="1">
    <source>
        <dbReference type="ARBA" id="ARBA00004123"/>
    </source>
</evidence>
<feature type="compositionally biased region" description="Basic and acidic residues" evidence="5">
    <location>
        <begin position="737"/>
        <end position="746"/>
    </location>
</feature>
<evidence type="ECO:0008006" key="8">
    <source>
        <dbReference type="Google" id="ProtNLM"/>
    </source>
</evidence>
<dbReference type="SUPFAM" id="SSF55874">
    <property type="entry name" value="ATPase domain of HSP90 chaperone/DNA topoisomerase II/histidine kinase"/>
    <property type="match status" value="1"/>
</dbReference>
<evidence type="ECO:0000256" key="2">
    <source>
        <dbReference type="ARBA" id="ARBA00022723"/>
    </source>
</evidence>
<evidence type="ECO:0000256" key="4">
    <source>
        <dbReference type="ARBA" id="ARBA00023242"/>
    </source>
</evidence>
<dbReference type="GO" id="GO:0005634">
    <property type="term" value="C:nucleus"/>
    <property type="evidence" value="ECO:0007669"/>
    <property type="project" value="UniProtKB-SubCell"/>
</dbReference>
<evidence type="ECO:0000256" key="5">
    <source>
        <dbReference type="SAM" id="MobiDB-lite"/>
    </source>
</evidence>
<keyword evidence="4" id="KW-0539">Nucleus</keyword>
<dbReference type="InParanoid" id="G0P3S5"/>
<sequence>MEKFSFLERAKVALKQLEASSSIHTDPIGAIAELADNSYDAQAQNFHIDWKEQRIRQEGSDAYHAMVTLEFLDDGSGMSRKEALNIISFGHSQKTASQIGRYGVGLKAGAFHLGREFLLLTKKDGIHTIMMISHAFHEANQLTDSILVPCPSFDQDFRPFFDYSAPPSEVQSRHDMGRHETELALIKEFAPYGKLPVQELFRKIPTDSGTMVIVDKLRRSLTGESTLNPEFANDIRCRDEDLPPHKKSLRKFLEVLYLKPKMKIYLRGEQVRPTKICQSWMAKYRAEISMQTFKDVLKRSAVEREAYIKGLETDRDNLNVEILDIYRDGVDPDEINSRTSRLRTQVQTLNGMIEEARKDNEVYQKAFKTSIITFFIGVQTEDRANNGIHFYANNRLVKWGHKATPFFKNKEKSEKHVGISAYVDLDASTWIPTSSKQGLKAEDMTVLTRKCDEKLKEHFEYFETHWIKKNFGTTIGDNNTVEKFWNLMGYKDAFSAQCSKEEVIDAVIVKLIEKECPRWYVCSSCGVWRRDADGRVPREKRIVRCQDVDGRRCSGILEGGDDEKFIMDKAKWAQIQLQMQKDKERARRLAAAPVTSNRVATSTPSASMTYPNSILKKPATVGSPADPPVSSRAVKPVLIQIDSDDEEEFMDDVDEEVNPEDNTSDPDSDHQMDDVQMDDAEDPMEEEEEEEEESPPRRRDPKPQASRPMANVGRRRRPISSDEEDESDEEAPTPSKKSREAKKDLLKASAQKKKFNRGEVLENAISALLAECDMQPLPKKGELDLNLVKIFERPEAAASAERLRLERQKESMEENAATVLEYLGTQPYTGINFDRQLPTLDQFHDIARQLKEKKNKKKRQPMSK</sequence>
<dbReference type="eggNOG" id="KOG1845">
    <property type="taxonomic scope" value="Eukaryota"/>
</dbReference>
<evidence type="ECO:0000313" key="7">
    <source>
        <dbReference type="Proteomes" id="UP000008068"/>
    </source>
</evidence>
<feature type="region of interest" description="Disordered" evidence="5">
    <location>
        <begin position="617"/>
        <end position="636"/>
    </location>
</feature>
<dbReference type="PANTHER" id="PTHR23337">
    <property type="entry name" value="ZINC FINGER CW-TYPE COILED-COIL DOMAIN PROTEIN 1"/>
    <property type="match status" value="1"/>
</dbReference>
<dbReference type="OrthoDB" id="1885370at2759"/>
<proteinExistence type="predicted"/>
<feature type="compositionally biased region" description="Acidic residues" evidence="5">
    <location>
        <begin position="644"/>
        <end position="666"/>
    </location>
</feature>
<dbReference type="InterPro" id="IPR036890">
    <property type="entry name" value="HATPase_C_sf"/>
</dbReference>